<sequence>MRPFFSFFLSFFIFGCKNVFASNCSFENDLVQLTWRVRNDTINLNFVHKNFKNTKFTAIAFGNGPGMTNLEAIIFSNKNGSIVTRTGYTPKYGKVIYDESSYVQIPQLDYDGTILQVSITRPLGSAGPRNFSLDQCIDWDIIPGSRKNLMKKHKKKHHGGAYKIKNVCAAQCTTSKFVTF</sequence>
<accession>A0A9P1IQW4</accession>
<keyword evidence="1" id="KW-0732">Signal</keyword>
<evidence type="ECO:0000259" key="2">
    <source>
        <dbReference type="PROSITE" id="PS50836"/>
    </source>
</evidence>
<dbReference type="OrthoDB" id="5806303at2759"/>
<dbReference type="PANTHER" id="PTHR36516">
    <property type="entry name" value="PROTEIN CBG04168-RELATED"/>
    <property type="match status" value="1"/>
</dbReference>
<feature type="chain" id="PRO_5040215825" description="DOMON domain-containing protein" evidence="1">
    <location>
        <begin position="22"/>
        <end position="180"/>
    </location>
</feature>
<proteinExistence type="predicted"/>
<name>A0A9P1IQW4_9PELO</name>
<evidence type="ECO:0000256" key="1">
    <source>
        <dbReference type="SAM" id="SignalP"/>
    </source>
</evidence>
<feature type="signal peptide" evidence="1">
    <location>
        <begin position="1"/>
        <end position="21"/>
    </location>
</feature>
<dbReference type="InterPro" id="IPR045266">
    <property type="entry name" value="DOH_DOMON"/>
</dbReference>
<feature type="domain" description="DOMON" evidence="2">
    <location>
        <begin position="29"/>
        <end position="146"/>
    </location>
</feature>
<dbReference type="CDD" id="cd09631">
    <property type="entry name" value="DOMON_DOH"/>
    <property type="match status" value="1"/>
</dbReference>
<dbReference type="EMBL" id="CANHGI010000004">
    <property type="protein sequence ID" value="CAI5448522.1"/>
    <property type="molecule type" value="Genomic_DNA"/>
</dbReference>
<evidence type="ECO:0000313" key="4">
    <source>
        <dbReference type="Proteomes" id="UP001152747"/>
    </source>
</evidence>
<dbReference type="PROSITE" id="PS50836">
    <property type="entry name" value="DOMON"/>
    <property type="match status" value="1"/>
</dbReference>
<evidence type="ECO:0000313" key="3">
    <source>
        <dbReference type="EMBL" id="CAI5448522.1"/>
    </source>
</evidence>
<dbReference type="AlphaFoldDB" id="A0A9P1IQW4"/>
<comment type="caution">
    <text evidence="3">The sequence shown here is derived from an EMBL/GenBank/DDBJ whole genome shotgun (WGS) entry which is preliminary data.</text>
</comment>
<dbReference type="Proteomes" id="UP001152747">
    <property type="component" value="Unassembled WGS sequence"/>
</dbReference>
<protein>
    <recommendedName>
        <fullName evidence="2">DOMON domain-containing protein</fullName>
    </recommendedName>
</protein>
<dbReference type="PANTHER" id="PTHR36516:SF4">
    <property type="entry name" value="DOMON DOMAIN-CONTAINING PROTEIN Y73F4A.1"/>
    <property type="match status" value="1"/>
</dbReference>
<dbReference type="Pfam" id="PF03351">
    <property type="entry name" value="DOMON"/>
    <property type="match status" value="1"/>
</dbReference>
<keyword evidence="4" id="KW-1185">Reference proteome</keyword>
<dbReference type="PROSITE" id="PS51257">
    <property type="entry name" value="PROKAR_LIPOPROTEIN"/>
    <property type="match status" value="1"/>
</dbReference>
<dbReference type="InterPro" id="IPR005018">
    <property type="entry name" value="DOMON_domain"/>
</dbReference>
<gene>
    <name evidence="3" type="ORF">CAMP_LOCUS11159</name>
</gene>
<reference evidence="3" key="1">
    <citation type="submission" date="2022-11" db="EMBL/GenBank/DDBJ databases">
        <authorList>
            <person name="Kikuchi T."/>
        </authorList>
    </citation>
    <scope>NUCLEOTIDE SEQUENCE</scope>
    <source>
        <strain evidence="3">PS1010</strain>
    </source>
</reference>
<organism evidence="3 4">
    <name type="scientific">Caenorhabditis angaria</name>
    <dbReference type="NCBI Taxonomy" id="860376"/>
    <lineage>
        <taxon>Eukaryota</taxon>
        <taxon>Metazoa</taxon>
        <taxon>Ecdysozoa</taxon>
        <taxon>Nematoda</taxon>
        <taxon>Chromadorea</taxon>
        <taxon>Rhabditida</taxon>
        <taxon>Rhabditina</taxon>
        <taxon>Rhabditomorpha</taxon>
        <taxon>Rhabditoidea</taxon>
        <taxon>Rhabditidae</taxon>
        <taxon>Peloderinae</taxon>
        <taxon>Caenorhabditis</taxon>
    </lineage>
</organism>